<sequence length="356" mass="38570">MAPLLDDGKTDVTAFNAQVENQNAAFAAGDYELALRFNTDLQQLVDTLPDDRPGVKGMVAYDRAVILMRKGDTAAGIALLDEAYGRGDLQAVGTANLPVDYYGTVMTTYITALRKAGRPDWREVQDNFVGELFEGEFSQTMLIANWTNVAMVALKDAGHVPEAIALCNRQIAWFEANPQAATPRGFAAVGRPTVFVSDNLEPAFVTGLALRTGRYESNYAFLRADLEDTCGGAAEVAGDLEGAWGHRRASLDWIRRQDETSYFRVIQLRLARLLAFKGDDNLASQYLDLALRGYGFHANGADVSSEVCANLEFVLDGTRRPAAEVAEKFRSLPLTKAVAGGLDCSPSPTTRANGAS</sequence>
<proteinExistence type="predicted"/>
<dbReference type="Proteomes" id="UP001206067">
    <property type="component" value="Unassembled WGS sequence"/>
</dbReference>
<keyword evidence="2" id="KW-1185">Reference proteome</keyword>
<gene>
    <name evidence="1" type="ORF">NSO95_11415</name>
</gene>
<evidence type="ECO:0000313" key="1">
    <source>
        <dbReference type="EMBL" id="MCR2834556.1"/>
    </source>
</evidence>
<evidence type="ECO:0008006" key="3">
    <source>
        <dbReference type="Google" id="ProtNLM"/>
    </source>
</evidence>
<evidence type="ECO:0000313" key="2">
    <source>
        <dbReference type="Proteomes" id="UP001206067"/>
    </source>
</evidence>
<dbReference type="EMBL" id="JANKHH010000006">
    <property type="protein sequence ID" value="MCR2834556.1"/>
    <property type="molecule type" value="Genomic_DNA"/>
</dbReference>
<reference evidence="1 2" key="1">
    <citation type="submission" date="2022-08" db="EMBL/GenBank/DDBJ databases">
        <title>Polyphasic taxonomy analysis of Qipengyuania sp.RS5-5.</title>
        <authorList>
            <person name="Xamxidin M."/>
            <person name="Wu M."/>
        </authorList>
    </citation>
    <scope>NUCLEOTIDE SEQUENCE [LARGE SCALE GENOMIC DNA]</scope>
    <source>
        <strain evidence="1 2">RS5-5</strain>
    </source>
</reference>
<dbReference type="RefSeq" id="WP_257596388.1">
    <property type="nucleotide sequence ID" value="NZ_JANKHH010000006.1"/>
</dbReference>
<organism evidence="1 2">
    <name type="scientific">Parerythrobacter lacustris</name>
    <dbReference type="NCBI Taxonomy" id="2969984"/>
    <lineage>
        <taxon>Bacteria</taxon>
        <taxon>Pseudomonadati</taxon>
        <taxon>Pseudomonadota</taxon>
        <taxon>Alphaproteobacteria</taxon>
        <taxon>Sphingomonadales</taxon>
        <taxon>Erythrobacteraceae</taxon>
        <taxon>Parerythrobacter</taxon>
    </lineage>
</organism>
<comment type="caution">
    <text evidence="1">The sequence shown here is derived from an EMBL/GenBank/DDBJ whole genome shotgun (WGS) entry which is preliminary data.</text>
</comment>
<accession>A0ABT1XUI2</accession>
<name>A0ABT1XUI2_9SPHN</name>
<protein>
    <recommendedName>
        <fullName evidence="3">Tetratricopeptide repeat protein</fullName>
    </recommendedName>
</protein>